<proteinExistence type="predicted"/>
<dbReference type="Gramene" id="QL05p002397:mrna">
    <property type="protein sequence ID" value="QL05p002397:mrna"/>
    <property type="gene ID" value="QL05p002397"/>
</dbReference>
<dbReference type="InParanoid" id="A0A7N2LJL1"/>
<dbReference type="PANTHER" id="PTHR47723">
    <property type="entry name" value="OS05G0353850 PROTEIN"/>
    <property type="match status" value="1"/>
</dbReference>
<dbReference type="AlphaFoldDB" id="A0A7N2LJL1"/>
<accession>A0A7N2LJL1</accession>
<dbReference type="InterPro" id="IPR044730">
    <property type="entry name" value="RNase_H-like_dom_plant"/>
</dbReference>
<sequence length="147" mass="16143">MKARTKIQVRWLPPPINWLKLNSDGSSMGNPGLAGGGGLIRNEIGEWVKGYARATGCASSVAAELWAKMWRTRMVLASWLLIEEEIPLVRIQYCYREANKCADALASHSESGSYNFHEPPSDVAFLLNLDSAGTPFFRDVASGLEVS</sequence>
<protein>
    <recommendedName>
        <fullName evidence="3">RNase H type-1 domain-containing protein</fullName>
    </recommendedName>
</protein>
<keyword evidence="2" id="KW-1185">Reference proteome</keyword>
<dbReference type="EMBL" id="LRBV02000005">
    <property type="status" value="NOT_ANNOTATED_CDS"/>
    <property type="molecule type" value="Genomic_DNA"/>
</dbReference>
<reference evidence="1" key="2">
    <citation type="submission" date="2021-01" db="UniProtKB">
        <authorList>
            <consortium name="EnsemblPlants"/>
        </authorList>
    </citation>
    <scope>IDENTIFICATION</scope>
</reference>
<dbReference type="Gene3D" id="3.30.420.10">
    <property type="entry name" value="Ribonuclease H-like superfamily/Ribonuclease H"/>
    <property type="match status" value="1"/>
</dbReference>
<dbReference type="CDD" id="cd06222">
    <property type="entry name" value="RNase_H_like"/>
    <property type="match status" value="1"/>
</dbReference>
<evidence type="ECO:0008006" key="3">
    <source>
        <dbReference type="Google" id="ProtNLM"/>
    </source>
</evidence>
<dbReference type="SUPFAM" id="SSF53098">
    <property type="entry name" value="Ribonuclease H-like"/>
    <property type="match status" value="1"/>
</dbReference>
<dbReference type="GO" id="GO:0003676">
    <property type="term" value="F:nucleic acid binding"/>
    <property type="evidence" value="ECO:0007669"/>
    <property type="project" value="InterPro"/>
</dbReference>
<evidence type="ECO:0000313" key="1">
    <source>
        <dbReference type="EnsemblPlants" id="QL05p002397:mrna"/>
    </source>
</evidence>
<name>A0A7N2LJL1_QUELO</name>
<dbReference type="InterPro" id="IPR012337">
    <property type="entry name" value="RNaseH-like_sf"/>
</dbReference>
<evidence type="ECO:0000313" key="2">
    <source>
        <dbReference type="Proteomes" id="UP000594261"/>
    </source>
</evidence>
<dbReference type="EnsemblPlants" id="QL05p002397:mrna">
    <property type="protein sequence ID" value="QL05p002397:mrna"/>
    <property type="gene ID" value="QL05p002397"/>
</dbReference>
<dbReference type="InterPro" id="IPR036397">
    <property type="entry name" value="RNaseH_sf"/>
</dbReference>
<organism evidence="1 2">
    <name type="scientific">Quercus lobata</name>
    <name type="common">Valley oak</name>
    <dbReference type="NCBI Taxonomy" id="97700"/>
    <lineage>
        <taxon>Eukaryota</taxon>
        <taxon>Viridiplantae</taxon>
        <taxon>Streptophyta</taxon>
        <taxon>Embryophyta</taxon>
        <taxon>Tracheophyta</taxon>
        <taxon>Spermatophyta</taxon>
        <taxon>Magnoliopsida</taxon>
        <taxon>eudicotyledons</taxon>
        <taxon>Gunneridae</taxon>
        <taxon>Pentapetalae</taxon>
        <taxon>rosids</taxon>
        <taxon>fabids</taxon>
        <taxon>Fagales</taxon>
        <taxon>Fagaceae</taxon>
        <taxon>Quercus</taxon>
    </lineage>
</organism>
<reference evidence="1 2" key="1">
    <citation type="journal article" date="2016" name="G3 (Bethesda)">
        <title>First Draft Assembly and Annotation of the Genome of a California Endemic Oak Quercus lobata Nee (Fagaceae).</title>
        <authorList>
            <person name="Sork V.L."/>
            <person name="Fitz-Gibbon S.T."/>
            <person name="Puiu D."/>
            <person name="Crepeau M."/>
            <person name="Gugger P.F."/>
            <person name="Sherman R."/>
            <person name="Stevens K."/>
            <person name="Langley C.H."/>
            <person name="Pellegrini M."/>
            <person name="Salzberg S.L."/>
        </authorList>
    </citation>
    <scope>NUCLEOTIDE SEQUENCE [LARGE SCALE GENOMIC DNA]</scope>
    <source>
        <strain evidence="1 2">cv. SW786</strain>
    </source>
</reference>
<dbReference type="InterPro" id="IPR053151">
    <property type="entry name" value="RNase_H-like"/>
</dbReference>
<dbReference type="Proteomes" id="UP000594261">
    <property type="component" value="Chromosome 5"/>
</dbReference>
<dbReference type="PANTHER" id="PTHR47723:SF19">
    <property type="entry name" value="POLYNUCLEOTIDYL TRANSFERASE, RIBONUCLEASE H-LIKE SUPERFAMILY PROTEIN"/>
    <property type="match status" value="1"/>
</dbReference>